<dbReference type="InterPro" id="IPR036291">
    <property type="entry name" value="NAD(P)-bd_dom_sf"/>
</dbReference>
<dbReference type="AlphaFoldDB" id="A0A4Q7MXZ3"/>
<accession>A0A4Q7MXZ3</accession>
<dbReference type="InterPro" id="IPR002347">
    <property type="entry name" value="SDR_fam"/>
</dbReference>
<reference evidence="3 4" key="1">
    <citation type="submission" date="2019-02" db="EMBL/GenBank/DDBJ databases">
        <title>Genomic Encyclopedia of Type Strains, Phase IV (KMG-IV): sequencing the most valuable type-strain genomes for metagenomic binning, comparative biology and taxonomic classification.</title>
        <authorList>
            <person name="Goeker M."/>
        </authorList>
    </citation>
    <scope>NUCLEOTIDE SEQUENCE [LARGE SCALE GENOMIC DNA]</scope>
    <source>
        <strain evidence="3 4">DSM 16618</strain>
    </source>
</reference>
<feature type="domain" description="Ketoreductase" evidence="2">
    <location>
        <begin position="17"/>
        <end position="196"/>
    </location>
</feature>
<name>A0A4Q7MXZ3_9BURK</name>
<dbReference type="Pfam" id="PF13561">
    <property type="entry name" value="adh_short_C2"/>
    <property type="match status" value="1"/>
</dbReference>
<dbReference type="FunFam" id="3.40.50.720:FF:000084">
    <property type="entry name" value="Short-chain dehydrogenase reductase"/>
    <property type="match status" value="1"/>
</dbReference>
<organism evidence="3 4">
    <name type="scientific">Kerstersia gyiorum</name>
    <dbReference type="NCBI Taxonomy" id="206506"/>
    <lineage>
        <taxon>Bacteria</taxon>
        <taxon>Pseudomonadati</taxon>
        <taxon>Pseudomonadota</taxon>
        <taxon>Betaproteobacteria</taxon>
        <taxon>Burkholderiales</taxon>
        <taxon>Alcaligenaceae</taxon>
        <taxon>Kerstersia</taxon>
    </lineage>
</organism>
<evidence type="ECO:0000313" key="3">
    <source>
        <dbReference type="EMBL" id="RZS73971.1"/>
    </source>
</evidence>
<dbReference type="EMBL" id="SGWZ01000001">
    <property type="protein sequence ID" value="RZS73971.1"/>
    <property type="molecule type" value="Genomic_DNA"/>
</dbReference>
<dbReference type="PANTHER" id="PTHR42879:SF2">
    <property type="entry name" value="3-OXOACYL-[ACYL-CARRIER-PROTEIN] REDUCTASE FABG"/>
    <property type="match status" value="1"/>
</dbReference>
<protein>
    <submittedName>
        <fullName evidence="3">Gluconate 5-dehydrogenase</fullName>
    </submittedName>
</protein>
<dbReference type="InterPro" id="IPR020904">
    <property type="entry name" value="Sc_DH/Rdtase_CS"/>
</dbReference>
<dbReference type="Proteomes" id="UP000292039">
    <property type="component" value="Unassembled WGS sequence"/>
</dbReference>
<evidence type="ECO:0000256" key="1">
    <source>
        <dbReference type="ARBA" id="ARBA00006484"/>
    </source>
</evidence>
<evidence type="ECO:0000259" key="2">
    <source>
        <dbReference type="SMART" id="SM00822"/>
    </source>
</evidence>
<comment type="similarity">
    <text evidence="1">Belongs to the short-chain dehydrogenases/reductases (SDR) family.</text>
</comment>
<dbReference type="InterPro" id="IPR050259">
    <property type="entry name" value="SDR"/>
</dbReference>
<dbReference type="GO" id="GO:0032787">
    <property type="term" value="P:monocarboxylic acid metabolic process"/>
    <property type="evidence" value="ECO:0007669"/>
    <property type="project" value="UniProtKB-ARBA"/>
</dbReference>
<dbReference type="PRINTS" id="PR00080">
    <property type="entry name" value="SDRFAMILY"/>
</dbReference>
<sequence>MTMNTHYFEQTFGLQGRVACITGSASGLGLAIARHLGLAGARVVINDLDAARCAAAVQALAEEGIQARHAVFNVASADEVEAAMAGLVAAGWAPAILVSNAGNQNRKPVVDMTQQEWQALFDVHVNGAFNCAHAVLPHMQQAGFGRIVMMSSVAGQACMPGIAAYASAKGAIAAFTRALAVEYGASGITANALAPGFVRTRFTQGLQERDGFDDFLRQAVPLGRWATPDDIAPAVVYLASAAGAFVNGQVLALDGGMLARM</sequence>
<dbReference type="SMART" id="SM00822">
    <property type="entry name" value="PKS_KR"/>
    <property type="match status" value="1"/>
</dbReference>
<dbReference type="PRINTS" id="PR00081">
    <property type="entry name" value="GDHRDH"/>
</dbReference>
<evidence type="ECO:0000313" key="4">
    <source>
        <dbReference type="Proteomes" id="UP000292039"/>
    </source>
</evidence>
<dbReference type="Gene3D" id="3.40.50.720">
    <property type="entry name" value="NAD(P)-binding Rossmann-like Domain"/>
    <property type="match status" value="1"/>
</dbReference>
<dbReference type="InterPro" id="IPR057326">
    <property type="entry name" value="KR_dom"/>
</dbReference>
<dbReference type="SUPFAM" id="SSF51735">
    <property type="entry name" value="NAD(P)-binding Rossmann-fold domains"/>
    <property type="match status" value="1"/>
</dbReference>
<gene>
    <name evidence="3" type="ORF">EV679_1180</name>
</gene>
<dbReference type="PANTHER" id="PTHR42879">
    <property type="entry name" value="3-OXOACYL-(ACYL-CARRIER-PROTEIN) REDUCTASE"/>
    <property type="match status" value="1"/>
</dbReference>
<dbReference type="PROSITE" id="PS00061">
    <property type="entry name" value="ADH_SHORT"/>
    <property type="match status" value="1"/>
</dbReference>
<comment type="caution">
    <text evidence="3">The sequence shown here is derived from an EMBL/GenBank/DDBJ whole genome shotgun (WGS) entry which is preliminary data.</text>
</comment>
<proteinExistence type="inferred from homology"/>